<feature type="domain" description="SPOR" evidence="3">
    <location>
        <begin position="341"/>
        <end position="419"/>
    </location>
</feature>
<accession>A0ABY6CZF3</accession>
<reference evidence="4" key="1">
    <citation type="submission" date="2022-10" db="EMBL/GenBank/DDBJ databases">
        <title>Comparative genomics and taxonomic characterization of three novel marine species of genus Reichenbachiella exhibiting antioxidant and polysaccharide degradation activities.</title>
        <authorList>
            <person name="Muhammad N."/>
            <person name="Lee Y.-J."/>
            <person name="Ko J."/>
            <person name="Kim S.-G."/>
        </authorList>
    </citation>
    <scope>NUCLEOTIDE SEQUENCE</scope>
    <source>
        <strain evidence="4">Wsw4-B4</strain>
    </source>
</reference>
<dbReference type="EMBL" id="CP106735">
    <property type="protein sequence ID" value="UXX79292.1"/>
    <property type="molecule type" value="Genomic_DNA"/>
</dbReference>
<keyword evidence="2" id="KW-0812">Transmembrane</keyword>
<keyword evidence="5" id="KW-1185">Reference proteome</keyword>
<name>A0ABY6CZF3_9BACT</name>
<dbReference type="Pfam" id="PF05036">
    <property type="entry name" value="SPOR"/>
    <property type="match status" value="1"/>
</dbReference>
<dbReference type="InterPro" id="IPR007730">
    <property type="entry name" value="SPOR-like_dom"/>
</dbReference>
<feature type="region of interest" description="Disordered" evidence="1">
    <location>
        <begin position="187"/>
        <end position="244"/>
    </location>
</feature>
<evidence type="ECO:0000259" key="3">
    <source>
        <dbReference type="PROSITE" id="PS51724"/>
    </source>
</evidence>
<gene>
    <name evidence="4" type="ORF">N7E81_18220</name>
</gene>
<feature type="transmembrane region" description="Helical" evidence="2">
    <location>
        <begin position="259"/>
        <end position="279"/>
    </location>
</feature>
<keyword evidence="2" id="KW-0472">Membrane</keyword>
<evidence type="ECO:0000313" key="4">
    <source>
        <dbReference type="EMBL" id="UXX79292.1"/>
    </source>
</evidence>
<keyword evidence="2" id="KW-1133">Transmembrane helix</keyword>
<protein>
    <submittedName>
        <fullName evidence="4">SPOR domain-containing protein</fullName>
    </submittedName>
</protein>
<dbReference type="InterPro" id="IPR036680">
    <property type="entry name" value="SPOR-like_sf"/>
</dbReference>
<evidence type="ECO:0000256" key="2">
    <source>
        <dbReference type="SAM" id="Phobius"/>
    </source>
</evidence>
<feature type="region of interest" description="Disordered" evidence="1">
    <location>
        <begin position="1"/>
        <end position="170"/>
    </location>
</feature>
<dbReference type="Gene3D" id="3.30.70.1070">
    <property type="entry name" value="Sporulation related repeat"/>
    <property type="match status" value="1"/>
</dbReference>
<dbReference type="PROSITE" id="PS51724">
    <property type="entry name" value="SPOR"/>
    <property type="match status" value="1"/>
</dbReference>
<feature type="compositionally biased region" description="Low complexity" evidence="1">
    <location>
        <begin position="194"/>
        <end position="209"/>
    </location>
</feature>
<dbReference type="Proteomes" id="UP001062165">
    <property type="component" value="Chromosome"/>
</dbReference>
<proteinExistence type="predicted"/>
<feature type="compositionally biased region" description="Basic and acidic residues" evidence="1">
    <location>
        <begin position="1"/>
        <end position="15"/>
    </location>
</feature>
<evidence type="ECO:0000256" key="1">
    <source>
        <dbReference type="SAM" id="MobiDB-lite"/>
    </source>
</evidence>
<feature type="compositionally biased region" description="Acidic residues" evidence="1">
    <location>
        <begin position="19"/>
        <end position="50"/>
    </location>
</feature>
<feature type="compositionally biased region" description="Acidic residues" evidence="1">
    <location>
        <begin position="210"/>
        <end position="236"/>
    </location>
</feature>
<feature type="compositionally biased region" description="Acidic residues" evidence="1">
    <location>
        <begin position="95"/>
        <end position="104"/>
    </location>
</feature>
<feature type="compositionally biased region" description="Acidic residues" evidence="1">
    <location>
        <begin position="158"/>
        <end position="167"/>
    </location>
</feature>
<sequence>MADDKLNEGSEEENKSNQSDEDFGLPDLEFDELQELDFNLDDSDDDESDNEGTLPEPEGIDMSVLDDIDVPESSESADGLQPGDLDPPEGSVLDEGIEEVEDVLDSAQLISDRLGDDDEDPLSPDFSADINYDDLIGEDVDAGSDDVSSIEDMGLDLSSDDLNDTDDLLANIDSPDQLAALGILDEDDQDDTSLGDSSGEGDSLFAADSSSEEDDSIFDTDGMSFDDEKSDFEETDTPSLPPTYKPYSYEESSGGFTKVIVIGVLIISIIGGAFYYFSLEDGPKKVAKKEVPKKTVKKPVAKPVEEVKVEEEPVVKEEKPVVNTPAPTAATANPGEIVQVTARTSRSYVVIASFVDQDLAMDYATELSNEGNGVKIIHPYGKSKRYRVSVADFASYGDAASQLGDFKGQYGDDVWALQY</sequence>
<evidence type="ECO:0000313" key="5">
    <source>
        <dbReference type="Proteomes" id="UP001062165"/>
    </source>
</evidence>
<dbReference type="RefSeq" id="WP_263051035.1">
    <property type="nucleotide sequence ID" value="NZ_CP106735.1"/>
</dbReference>
<organism evidence="4 5">
    <name type="scientific">Reichenbachiella carrageenanivorans</name>
    <dbReference type="NCBI Taxonomy" id="2979869"/>
    <lineage>
        <taxon>Bacteria</taxon>
        <taxon>Pseudomonadati</taxon>
        <taxon>Bacteroidota</taxon>
        <taxon>Cytophagia</taxon>
        <taxon>Cytophagales</taxon>
        <taxon>Reichenbachiellaceae</taxon>
        <taxon>Reichenbachiella</taxon>
    </lineage>
</organism>
<feature type="compositionally biased region" description="Acidic residues" evidence="1">
    <location>
        <begin position="131"/>
        <end position="144"/>
    </location>
</feature>